<dbReference type="AlphaFoldDB" id="A0A174AS73"/>
<dbReference type="PROSITE" id="PS50075">
    <property type="entry name" value="CARRIER"/>
    <property type="match status" value="1"/>
</dbReference>
<dbReference type="GO" id="GO:0016020">
    <property type="term" value="C:membrane"/>
    <property type="evidence" value="ECO:0007669"/>
    <property type="project" value="GOC"/>
</dbReference>
<sequence length="86" mass="10137">MLLLVEEIVREVTGVKKLTMDTEFVNDLALNSMDVANLVCAFEERFDTDIPMKDVRNLMQVRDVIRYMQKWEHMRDADGRTDENDL</sequence>
<dbReference type="InterPro" id="IPR003231">
    <property type="entry name" value="ACP"/>
</dbReference>
<dbReference type="InterPro" id="IPR009081">
    <property type="entry name" value="PP-bd_ACP"/>
</dbReference>
<dbReference type="GO" id="GO:0000035">
    <property type="term" value="F:acyl binding"/>
    <property type="evidence" value="ECO:0007669"/>
    <property type="project" value="TreeGrafter"/>
</dbReference>
<evidence type="ECO:0000256" key="3">
    <source>
        <dbReference type="ARBA" id="ARBA00022553"/>
    </source>
</evidence>
<evidence type="ECO:0000256" key="1">
    <source>
        <dbReference type="ARBA" id="ARBA00022450"/>
    </source>
</evidence>
<keyword evidence="1" id="KW-0596">Phosphopantetheine</keyword>
<evidence type="ECO:0000256" key="5">
    <source>
        <dbReference type="ARBA" id="ARBA00023098"/>
    </source>
</evidence>
<evidence type="ECO:0000313" key="9">
    <source>
        <dbReference type="Proteomes" id="UP000095544"/>
    </source>
</evidence>
<evidence type="ECO:0000256" key="2">
    <source>
        <dbReference type="ARBA" id="ARBA00022516"/>
    </source>
</evidence>
<dbReference type="SUPFAM" id="SSF47336">
    <property type="entry name" value="ACP-like"/>
    <property type="match status" value="1"/>
</dbReference>
<proteinExistence type="predicted"/>
<keyword evidence="6" id="KW-0275">Fatty acid biosynthesis</keyword>
<gene>
    <name evidence="8" type="primary">acpP_2</name>
    <name evidence="8" type="ORF">ERS852491_00780</name>
</gene>
<feature type="domain" description="Carrier" evidence="7">
    <location>
        <begin position="1"/>
        <end position="72"/>
    </location>
</feature>
<dbReference type="GO" id="GO:0000036">
    <property type="term" value="F:acyl carrier activity"/>
    <property type="evidence" value="ECO:0007669"/>
    <property type="project" value="TreeGrafter"/>
</dbReference>
<dbReference type="PANTHER" id="PTHR20863">
    <property type="entry name" value="ACYL CARRIER PROTEIN"/>
    <property type="match status" value="1"/>
</dbReference>
<dbReference type="InterPro" id="IPR036736">
    <property type="entry name" value="ACP-like_sf"/>
</dbReference>
<keyword evidence="3" id="KW-0597">Phosphoprotein</keyword>
<dbReference type="GO" id="GO:0005829">
    <property type="term" value="C:cytosol"/>
    <property type="evidence" value="ECO:0007669"/>
    <property type="project" value="TreeGrafter"/>
</dbReference>
<organism evidence="8 9">
    <name type="scientific">Faecalicatena contorta</name>
    <dbReference type="NCBI Taxonomy" id="39482"/>
    <lineage>
        <taxon>Bacteria</taxon>
        <taxon>Bacillati</taxon>
        <taxon>Bacillota</taxon>
        <taxon>Clostridia</taxon>
        <taxon>Lachnospirales</taxon>
        <taxon>Lachnospiraceae</taxon>
        <taxon>Faecalicatena</taxon>
    </lineage>
</organism>
<keyword evidence="2" id="KW-0444">Lipid biosynthesis</keyword>
<dbReference type="GO" id="GO:0009245">
    <property type="term" value="P:lipid A biosynthetic process"/>
    <property type="evidence" value="ECO:0007669"/>
    <property type="project" value="TreeGrafter"/>
</dbReference>
<evidence type="ECO:0000313" key="8">
    <source>
        <dbReference type="EMBL" id="CUN90316.1"/>
    </source>
</evidence>
<name>A0A174AS73_9FIRM</name>
<protein>
    <submittedName>
        <fullName evidence="8">Acyl carrier protein</fullName>
    </submittedName>
</protein>
<dbReference type="Gene3D" id="1.10.1200.10">
    <property type="entry name" value="ACP-like"/>
    <property type="match status" value="1"/>
</dbReference>
<dbReference type="STRING" id="39482.ERS852491_00780"/>
<accession>A0A174AS73</accession>
<dbReference type="Proteomes" id="UP000095544">
    <property type="component" value="Unassembled WGS sequence"/>
</dbReference>
<evidence type="ECO:0000259" key="7">
    <source>
        <dbReference type="PROSITE" id="PS50075"/>
    </source>
</evidence>
<dbReference type="OrthoDB" id="9804551at2"/>
<evidence type="ECO:0000256" key="4">
    <source>
        <dbReference type="ARBA" id="ARBA00022832"/>
    </source>
</evidence>
<keyword evidence="4" id="KW-0276">Fatty acid metabolism</keyword>
<evidence type="ECO:0000256" key="6">
    <source>
        <dbReference type="ARBA" id="ARBA00023160"/>
    </source>
</evidence>
<dbReference type="PANTHER" id="PTHR20863:SF76">
    <property type="entry name" value="CARRIER DOMAIN-CONTAINING PROTEIN"/>
    <property type="match status" value="1"/>
</dbReference>
<dbReference type="Pfam" id="PF00550">
    <property type="entry name" value="PP-binding"/>
    <property type="match status" value="1"/>
</dbReference>
<reference evidence="8 9" key="1">
    <citation type="submission" date="2015-09" db="EMBL/GenBank/DDBJ databases">
        <authorList>
            <consortium name="Pathogen Informatics"/>
        </authorList>
    </citation>
    <scope>NUCLEOTIDE SEQUENCE [LARGE SCALE GENOMIC DNA]</scope>
    <source>
        <strain evidence="8 9">2789STDY5834876</strain>
    </source>
</reference>
<dbReference type="EMBL" id="CYZU01000005">
    <property type="protein sequence ID" value="CUN90316.1"/>
    <property type="molecule type" value="Genomic_DNA"/>
</dbReference>
<keyword evidence="5" id="KW-0443">Lipid metabolism</keyword>